<dbReference type="PANTHER" id="PTHR30028:SF0">
    <property type="entry name" value="PROTEIN ALUMINUM SENSITIVE 3"/>
    <property type="match status" value="1"/>
</dbReference>
<evidence type="ECO:0000256" key="4">
    <source>
        <dbReference type="ARBA" id="ARBA00022989"/>
    </source>
</evidence>
<proteinExistence type="inferred from homology"/>
<feature type="transmembrane region" description="Helical" evidence="6">
    <location>
        <begin position="225"/>
        <end position="248"/>
    </location>
</feature>
<evidence type="ECO:0000256" key="2">
    <source>
        <dbReference type="ARBA" id="ARBA00005268"/>
    </source>
</evidence>
<reference evidence="7 8" key="1">
    <citation type="submission" date="2018-09" db="EMBL/GenBank/DDBJ databases">
        <authorList>
            <person name="Grouzdev D.S."/>
            <person name="Krutkina M.S."/>
        </authorList>
    </citation>
    <scope>NUCLEOTIDE SEQUENCE [LARGE SCALE GENOMIC DNA]</scope>
    <source>
        <strain evidence="7 8">RmlP001</strain>
    </source>
</reference>
<protein>
    <submittedName>
        <fullName evidence="7">ABC transporter permease</fullName>
    </submittedName>
</protein>
<keyword evidence="3 6" id="KW-0812">Transmembrane</keyword>
<dbReference type="OrthoDB" id="9791807at2"/>
<dbReference type="Proteomes" id="UP000289411">
    <property type="component" value="Unassembled WGS sequence"/>
</dbReference>
<reference evidence="7 8" key="2">
    <citation type="submission" date="2019-02" db="EMBL/GenBank/DDBJ databases">
        <title>'Lichenibacterium ramalinii' gen. nov. sp. nov., 'Lichenibacterium minor' gen. nov. sp. nov.</title>
        <authorList>
            <person name="Pankratov T."/>
        </authorList>
    </citation>
    <scope>NUCLEOTIDE SEQUENCE [LARGE SCALE GENOMIC DNA]</scope>
    <source>
        <strain evidence="7 8">RmlP001</strain>
    </source>
</reference>
<evidence type="ECO:0000313" key="8">
    <source>
        <dbReference type="Proteomes" id="UP000289411"/>
    </source>
</evidence>
<keyword evidence="5 6" id="KW-0472">Membrane</keyword>
<comment type="caution">
    <text evidence="7">The sequence shown here is derived from an EMBL/GenBank/DDBJ whole genome shotgun (WGS) entry which is preliminary data.</text>
</comment>
<dbReference type="RefSeq" id="WP_129220232.1">
    <property type="nucleotide sequence ID" value="NZ_QYBC01000013.1"/>
</dbReference>
<sequence>MKTAVLGPADLALASVLVLASAGLSLALGLGLARTFAVAGLRTMLQLTLVGFVLRWIFAAASPWVVLAAAAVMMTAATAEIAARQERPLRGLWRHGLGGATMASATVLAVGFGYLTQLRPAVWYDPRVLVPLVGIVLGSVMSAVSVGLNGLGLAVTRERAAIEARLALGATRFEALGGPMRGAIRAGLIPILNQMSAAGLVTLPGLMTGQILAGADPQGAADVQIVTLFLLAGAGALGTVAAVYGAAWRLTDARHRLRLDRLAPPRP</sequence>
<evidence type="ECO:0000256" key="1">
    <source>
        <dbReference type="ARBA" id="ARBA00004141"/>
    </source>
</evidence>
<feature type="transmembrane region" description="Helical" evidence="6">
    <location>
        <begin position="12"/>
        <end position="32"/>
    </location>
</feature>
<accession>A0A4Q2R9T3</accession>
<keyword evidence="4 6" id="KW-1133">Transmembrane helix</keyword>
<evidence type="ECO:0000313" key="7">
    <source>
        <dbReference type="EMBL" id="RYB03664.1"/>
    </source>
</evidence>
<feature type="transmembrane region" description="Helical" evidence="6">
    <location>
        <begin position="95"/>
        <end position="116"/>
    </location>
</feature>
<dbReference type="PANTHER" id="PTHR30028">
    <property type="entry name" value="UPF0014 INNER MEMBRANE PROTEIN YBBM-RELATED"/>
    <property type="match status" value="1"/>
</dbReference>
<organism evidence="7 8">
    <name type="scientific">Lichenibacterium ramalinae</name>
    <dbReference type="NCBI Taxonomy" id="2316527"/>
    <lineage>
        <taxon>Bacteria</taxon>
        <taxon>Pseudomonadati</taxon>
        <taxon>Pseudomonadota</taxon>
        <taxon>Alphaproteobacteria</taxon>
        <taxon>Hyphomicrobiales</taxon>
        <taxon>Lichenihabitantaceae</taxon>
        <taxon>Lichenibacterium</taxon>
    </lineage>
</organism>
<dbReference type="Pfam" id="PF03649">
    <property type="entry name" value="UPF0014"/>
    <property type="match status" value="1"/>
</dbReference>
<comment type="similarity">
    <text evidence="2">Belongs to the UPF0014 family.</text>
</comment>
<feature type="transmembrane region" description="Helical" evidence="6">
    <location>
        <begin position="191"/>
        <end position="213"/>
    </location>
</feature>
<dbReference type="AlphaFoldDB" id="A0A4Q2R9T3"/>
<gene>
    <name evidence="7" type="ORF">D3272_16085</name>
</gene>
<name>A0A4Q2R9T3_9HYPH</name>
<comment type="subcellular location">
    <subcellularLocation>
        <location evidence="1">Membrane</location>
        <topology evidence="1">Multi-pass membrane protein</topology>
    </subcellularLocation>
</comment>
<evidence type="ECO:0000256" key="3">
    <source>
        <dbReference type="ARBA" id="ARBA00022692"/>
    </source>
</evidence>
<feature type="transmembrane region" description="Helical" evidence="6">
    <location>
        <begin position="64"/>
        <end position="83"/>
    </location>
</feature>
<keyword evidence="8" id="KW-1185">Reference proteome</keyword>
<dbReference type="GO" id="GO:0005886">
    <property type="term" value="C:plasma membrane"/>
    <property type="evidence" value="ECO:0007669"/>
    <property type="project" value="TreeGrafter"/>
</dbReference>
<dbReference type="InterPro" id="IPR005226">
    <property type="entry name" value="UPF0014_fam"/>
</dbReference>
<evidence type="ECO:0000256" key="6">
    <source>
        <dbReference type="SAM" id="Phobius"/>
    </source>
</evidence>
<feature type="transmembrane region" description="Helical" evidence="6">
    <location>
        <begin position="128"/>
        <end position="155"/>
    </location>
</feature>
<dbReference type="EMBL" id="QYBC01000013">
    <property type="protein sequence ID" value="RYB03664.1"/>
    <property type="molecule type" value="Genomic_DNA"/>
</dbReference>
<evidence type="ECO:0000256" key="5">
    <source>
        <dbReference type="ARBA" id="ARBA00023136"/>
    </source>
</evidence>